<dbReference type="PRINTS" id="PR02086">
    <property type="entry name" value="PUTNUCHARBI1"/>
</dbReference>
<comment type="caution">
    <text evidence="15">The sequence shown here is derived from an EMBL/GenBank/DDBJ whole genome shotgun (WGS) entry which is preliminary data.</text>
</comment>
<keyword evidence="8" id="KW-0479">Metal-binding</keyword>
<feature type="region of interest" description="Disordered" evidence="13">
    <location>
        <begin position="340"/>
        <end position="359"/>
    </location>
</feature>
<evidence type="ECO:0000256" key="3">
    <source>
        <dbReference type="ARBA" id="ARBA00004496"/>
    </source>
</evidence>
<proteinExistence type="inferred from homology"/>
<comment type="subcellular location">
    <subcellularLocation>
        <location evidence="3">Cytoplasm</location>
    </subcellularLocation>
    <subcellularLocation>
        <location evidence="2">Nucleus</location>
    </subcellularLocation>
</comment>
<dbReference type="InterPro" id="IPR027806">
    <property type="entry name" value="HARBI1_dom"/>
</dbReference>
<evidence type="ECO:0000256" key="11">
    <source>
        <dbReference type="ARBA" id="ARBA00030126"/>
    </source>
</evidence>
<evidence type="ECO:0000256" key="7">
    <source>
        <dbReference type="ARBA" id="ARBA00022722"/>
    </source>
</evidence>
<keyword evidence="10" id="KW-0539">Nucleus</keyword>
<comment type="cofactor">
    <cofactor evidence="1">
        <name>a divalent metal cation</name>
        <dbReference type="ChEBI" id="CHEBI:60240"/>
    </cofactor>
</comment>
<evidence type="ECO:0000256" key="10">
    <source>
        <dbReference type="ARBA" id="ARBA00023242"/>
    </source>
</evidence>
<dbReference type="GO" id="GO:0046872">
    <property type="term" value="F:metal ion binding"/>
    <property type="evidence" value="ECO:0007669"/>
    <property type="project" value="UniProtKB-KW"/>
</dbReference>
<dbReference type="Pfam" id="PF13359">
    <property type="entry name" value="DDE_Tnp_4"/>
    <property type="match status" value="1"/>
</dbReference>
<evidence type="ECO:0000256" key="13">
    <source>
        <dbReference type="SAM" id="MobiDB-lite"/>
    </source>
</evidence>
<evidence type="ECO:0000256" key="8">
    <source>
        <dbReference type="ARBA" id="ARBA00022723"/>
    </source>
</evidence>
<evidence type="ECO:0000313" key="16">
    <source>
        <dbReference type="Proteomes" id="UP001292094"/>
    </source>
</evidence>
<organism evidence="15 16">
    <name type="scientific">Petrolisthes manimaculis</name>
    <dbReference type="NCBI Taxonomy" id="1843537"/>
    <lineage>
        <taxon>Eukaryota</taxon>
        <taxon>Metazoa</taxon>
        <taxon>Ecdysozoa</taxon>
        <taxon>Arthropoda</taxon>
        <taxon>Crustacea</taxon>
        <taxon>Multicrustacea</taxon>
        <taxon>Malacostraca</taxon>
        <taxon>Eumalacostraca</taxon>
        <taxon>Eucarida</taxon>
        <taxon>Decapoda</taxon>
        <taxon>Pleocyemata</taxon>
        <taxon>Anomura</taxon>
        <taxon>Galatheoidea</taxon>
        <taxon>Porcellanidae</taxon>
        <taxon>Petrolisthes</taxon>
    </lineage>
</organism>
<evidence type="ECO:0000259" key="14">
    <source>
        <dbReference type="Pfam" id="PF13359"/>
    </source>
</evidence>
<evidence type="ECO:0000256" key="4">
    <source>
        <dbReference type="ARBA" id="ARBA00006958"/>
    </source>
</evidence>
<accession>A0AAE1U6Z2</accession>
<evidence type="ECO:0000256" key="2">
    <source>
        <dbReference type="ARBA" id="ARBA00004123"/>
    </source>
</evidence>
<keyword evidence="7" id="KW-0540">Nuclease</keyword>
<evidence type="ECO:0000313" key="15">
    <source>
        <dbReference type="EMBL" id="KAK4312678.1"/>
    </source>
</evidence>
<feature type="domain" description="DDE Tnp4" evidence="14">
    <location>
        <begin position="173"/>
        <end position="325"/>
    </location>
</feature>
<gene>
    <name evidence="15" type="ORF">Pmani_015913</name>
</gene>
<dbReference type="InterPro" id="IPR026103">
    <property type="entry name" value="HARBI1_animal"/>
</dbReference>
<dbReference type="Proteomes" id="UP001292094">
    <property type="component" value="Unassembled WGS sequence"/>
</dbReference>
<dbReference type="PANTHER" id="PTHR22930">
    <property type="match status" value="1"/>
</dbReference>
<sequence>MAHGLAAIIEDELIFEEEILQAVIVLAMESDEEEERWREERERRQQPTRVEGYFDRTISLYNNHDFKSHFRMERASFEQLVPLLGPHLTLRTVPVEKKLLATLCLLGNEESFRSVADRFDLNKGSLHGIVMEVCAGLRAVRPQFLYWPDREEQSQIANSFLRKTGFPGVVGCIDGSHIPIPGPSDHRAAYINRKGFPSIQMQAVCDDNLRFLDIIAGWPGSVHDARVFRNSPLYGLLEAGNVHDDHHLLGDSAYAPTQYMMVPFRDNGHLTEEQGNYNTQHSSARMAIERAFGLLKSKFRRLHYLDMRLIDKIPLIIMACCVLHNFILVKEKIEVPVQDMEIDDPDDPVPLEGGPQPQPVNQRAALKREMLVNLLA</sequence>
<dbReference type="GO" id="GO:0016787">
    <property type="term" value="F:hydrolase activity"/>
    <property type="evidence" value="ECO:0007669"/>
    <property type="project" value="UniProtKB-KW"/>
</dbReference>
<name>A0AAE1U6Z2_9EUCA</name>
<reference evidence="15" key="1">
    <citation type="submission" date="2023-11" db="EMBL/GenBank/DDBJ databases">
        <title>Genome assemblies of two species of porcelain crab, Petrolisthes cinctipes and Petrolisthes manimaculis (Anomura: Porcellanidae).</title>
        <authorList>
            <person name="Angst P."/>
        </authorList>
    </citation>
    <scope>NUCLEOTIDE SEQUENCE</scope>
    <source>
        <strain evidence="15">PB745_02</strain>
        <tissue evidence="15">Gill</tissue>
    </source>
</reference>
<evidence type="ECO:0000256" key="9">
    <source>
        <dbReference type="ARBA" id="ARBA00022801"/>
    </source>
</evidence>
<keyword evidence="9" id="KW-0378">Hydrolase</keyword>
<dbReference type="PANTHER" id="PTHR22930:SF85">
    <property type="entry name" value="GH03217P-RELATED"/>
    <property type="match status" value="1"/>
</dbReference>
<dbReference type="InterPro" id="IPR045249">
    <property type="entry name" value="HARBI1-like"/>
</dbReference>
<feature type="compositionally biased region" description="Acidic residues" evidence="13">
    <location>
        <begin position="340"/>
        <end position="349"/>
    </location>
</feature>
<comment type="function">
    <text evidence="12">Transposase-derived protein that may have nuclease activity. Does not have transposase activity.</text>
</comment>
<dbReference type="AlphaFoldDB" id="A0AAE1U6Z2"/>
<comment type="similarity">
    <text evidence="4">Belongs to the HARBI1 family.</text>
</comment>
<protein>
    <recommendedName>
        <fullName evidence="5">Putative nuclease HARBI1</fullName>
    </recommendedName>
    <alternativeName>
        <fullName evidence="11">Harbinger transposase-derived nuclease</fullName>
    </alternativeName>
</protein>
<keyword evidence="6" id="KW-0963">Cytoplasm</keyword>
<evidence type="ECO:0000256" key="6">
    <source>
        <dbReference type="ARBA" id="ARBA00022490"/>
    </source>
</evidence>
<evidence type="ECO:0000256" key="12">
    <source>
        <dbReference type="ARBA" id="ARBA00045850"/>
    </source>
</evidence>
<dbReference type="GO" id="GO:0004518">
    <property type="term" value="F:nuclease activity"/>
    <property type="evidence" value="ECO:0007669"/>
    <property type="project" value="UniProtKB-KW"/>
</dbReference>
<evidence type="ECO:0000256" key="5">
    <source>
        <dbReference type="ARBA" id="ARBA00015519"/>
    </source>
</evidence>
<dbReference type="GO" id="GO:0005737">
    <property type="term" value="C:cytoplasm"/>
    <property type="evidence" value="ECO:0007669"/>
    <property type="project" value="UniProtKB-SubCell"/>
</dbReference>
<keyword evidence="16" id="KW-1185">Reference proteome</keyword>
<dbReference type="EMBL" id="JAWZYT010001387">
    <property type="protein sequence ID" value="KAK4312678.1"/>
    <property type="molecule type" value="Genomic_DNA"/>
</dbReference>
<evidence type="ECO:0000256" key="1">
    <source>
        <dbReference type="ARBA" id="ARBA00001968"/>
    </source>
</evidence>
<dbReference type="GO" id="GO:0005634">
    <property type="term" value="C:nucleus"/>
    <property type="evidence" value="ECO:0007669"/>
    <property type="project" value="UniProtKB-SubCell"/>
</dbReference>